<evidence type="ECO:0000313" key="8">
    <source>
        <dbReference type="EMBL" id="MCX2724966.1"/>
    </source>
</evidence>
<name>A0ABT3R757_9HYPH</name>
<dbReference type="PANTHER" id="PTHR43124:SF5">
    <property type="entry name" value="PURINE RIBONUCLEOSIDE EFFLUX PUMP NEPI"/>
    <property type="match status" value="1"/>
</dbReference>
<dbReference type="CDD" id="cd17324">
    <property type="entry name" value="MFS_NepI_like"/>
    <property type="match status" value="1"/>
</dbReference>
<comment type="caution">
    <text evidence="8">The sequence shown here is derived from an EMBL/GenBank/DDBJ whole genome shotgun (WGS) entry which is preliminary data.</text>
</comment>
<feature type="transmembrane region" description="Helical" evidence="6">
    <location>
        <begin position="211"/>
        <end position="232"/>
    </location>
</feature>
<evidence type="ECO:0000259" key="7">
    <source>
        <dbReference type="PROSITE" id="PS50850"/>
    </source>
</evidence>
<dbReference type="PANTHER" id="PTHR43124">
    <property type="entry name" value="PURINE EFFLUX PUMP PBUE"/>
    <property type="match status" value="1"/>
</dbReference>
<keyword evidence="4 6" id="KW-1133">Transmembrane helix</keyword>
<protein>
    <submittedName>
        <fullName evidence="8">MFS transporter</fullName>
    </submittedName>
</protein>
<dbReference type="InterPro" id="IPR036259">
    <property type="entry name" value="MFS_trans_sf"/>
</dbReference>
<feature type="transmembrane region" description="Helical" evidence="6">
    <location>
        <begin position="105"/>
        <end position="126"/>
    </location>
</feature>
<dbReference type="Proteomes" id="UP001300261">
    <property type="component" value="Unassembled WGS sequence"/>
</dbReference>
<dbReference type="RefSeq" id="WP_265965399.1">
    <property type="nucleotide sequence ID" value="NZ_JAPEVI010000003.1"/>
</dbReference>
<keyword evidence="9" id="KW-1185">Reference proteome</keyword>
<feature type="transmembrane region" description="Helical" evidence="6">
    <location>
        <begin position="169"/>
        <end position="191"/>
    </location>
</feature>
<dbReference type="InterPro" id="IPR020846">
    <property type="entry name" value="MFS_dom"/>
</dbReference>
<comment type="subcellular location">
    <subcellularLocation>
        <location evidence="1">Cell membrane</location>
        <topology evidence="1">Multi-pass membrane protein</topology>
    </subcellularLocation>
</comment>
<evidence type="ECO:0000256" key="2">
    <source>
        <dbReference type="ARBA" id="ARBA00022475"/>
    </source>
</evidence>
<proteinExistence type="predicted"/>
<feature type="transmembrane region" description="Helical" evidence="6">
    <location>
        <begin position="244"/>
        <end position="270"/>
    </location>
</feature>
<accession>A0ABT3R757</accession>
<gene>
    <name evidence="8" type="ORF">ON753_21760</name>
</gene>
<feature type="transmembrane region" description="Helical" evidence="6">
    <location>
        <begin position="305"/>
        <end position="324"/>
    </location>
</feature>
<sequence length="394" mass="40489">MNEPHGKPRAEWGAVFSMGLGVFGLVTSEFLPASLLTPMAADLNITEGMAGQAVTATAAVALMTSLLLSTIIRGADRRNVLLALSVLLIASNLIAAFAPNLPLLLLGRVLLGISLGGFWTMATALAMRLVPEENVPRALSIIFAGVSGATVLAAPVGSFLGEIIGWRSVFLIAAALGLLALAVQFATLPSLKPTGRSSLRTIGEVLSRPNVGLGMIAVTFVFTGHFAFFTYIRPFLETVTRVDIGTVSMILLGFGIANFAGTFLAGPLIARSLRLAMIASPLLMGLLGAGLVLSGTVMLPTAAMVAVWGFAFGVVPVAWSTWLTRTTPDQAETAGGLLVAGINLAIATGAAAGGAIFDASGATSVFMASSITLFAAALLILLAIRRPRSTLATA</sequence>
<evidence type="ECO:0000256" key="5">
    <source>
        <dbReference type="ARBA" id="ARBA00023136"/>
    </source>
</evidence>
<feature type="transmembrane region" description="Helical" evidence="6">
    <location>
        <begin position="336"/>
        <end position="357"/>
    </location>
</feature>
<dbReference type="InterPro" id="IPR050189">
    <property type="entry name" value="MFS_Efflux_Transporters"/>
</dbReference>
<evidence type="ECO:0000256" key="3">
    <source>
        <dbReference type="ARBA" id="ARBA00022692"/>
    </source>
</evidence>
<feature type="transmembrane region" description="Helical" evidence="6">
    <location>
        <begin position="12"/>
        <end position="37"/>
    </location>
</feature>
<organism evidence="8 9">
    <name type="scientific">Roseibium salinum</name>
    <dbReference type="NCBI Taxonomy" id="1604349"/>
    <lineage>
        <taxon>Bacteria</taxon>
        <taxon>Pseudomonadati</taxon>
        <taxon>Pseudomonadota</taxon>
        <taxon>Alphaproteobacteria</taxon>
        <taxon>Hyphomicrobiales</taxon>
        <taxon>Stappiaceae</taxon>
        <taxon>Roseibium</taxon>
    </lineage>
</organism>
<dbReference type="Pfam" id="PF07690">
    <property type="entry name" value="MFS_1"/>
    <property type="match status" value="1"/>
</dbReference>
<dbReference type="SUPFAM" id="SSF103473">
    <property type="entry name" value="MFS general substrate transporter"/>
    <property type="match status" value="1"/>
</dbReference>
<feature type="transmembrane region" description="Helical" evidence="6">
    <location>
        <begin position="49"/>
        <end position="68"/>
    </location>
</feature>
<dbReference type="PROSITE" id="PS50850">
    <property type="entry name" value="MFS"/>
    <property type="match status" value="1"/>
</dbReference>
<keyword evidence="2" id="KW-1003">Cell membrane</keyword>
<feature type="transmembrane region" description="Helical" evidence="6">
    <location>
        <begin position="282"/>
        <end position="299"/>
    </location>
</feature>
<feature type="transmembrane region" description="Helical" evidence="6">
    <location>
        <begin position="363"/>
        <end position="384"/>
    </location>
</feature>
<evidence type="ECO:0000256" key="6">
    <source>
        <dbReference type="SAM" id="Phobius"/>
    </source>
</evidence>
<evidence type="ECO:0000313" key="9">
    <source>
        <dbReference type="Proteomes" id="UP001300261"/>
    </source>
</evidence>
<dbReference type="EMBL" id="JAPEVI010000003">
    <property type="protein sequence ID" value="MCX2724966.1"/>
    <property type="molecule type" value="Genomic_DNA"/>
</dbReference>
<evidence type="ECO:0000256" key="1">
    <source>
        <dbReference type="ARBA" id="ARBA00004651"/>
    </source>
</evidence>
<dbReference type="InterPro" id="IPR011701">
    <property type="entry name" value="MFS"/>
</dbReference>
<keyword evidence="3 6" id="KW-0812">Transmembrane</keyword>
<dbReference type="Gene3D" id="1.20.1250.20">
    <property type="entry name" value="MFS general substrate transporter like domains"/>
    <property type="match status" value="1"/>
</dbReference>
<reference evidence="8 9" key="1">
    <citation type="journal article" date="2016" name="Int. J. Syst. Evol. Microbiol.">
        <title>Labrenzia salina sp. nov., isolated from the rhizosphere of the halophyte Arthrocnemum macrostachyum.</title>
        <authorList>
            <person name="Camacho M."/>
            <person name="Redondo-Gomez S."/>
            <person name="Rodriguez-Llorente I."/>
            <person name="Rohde M."/>
            <person name="Sproer C."/>
            <person name="Schumann P."/>
            <person name="Klenk H.P."/>
            <person name="Montero-Calasanz M.D.C."/>
        </authorList>
    </citation>
    <scope>NUCLEOTIDE SEQUENCE [LARGE SCALE GENOMIC DNA]</scope>
    <source>
        <strain evidence="8 9">DSM 29163</strain>
    </source>
</reference>
<feature type="transmembrane region" description="Helical" evidence="6">
    <location>
        <begin position="80"/>
        <end position="99"/>
    </location>
</feature>
<feature type="domain" description="Major facilitator superfamily (MFS) profile" evidence="7">
    <location>
        <begin position="14"/>
        <end position="388"/>
    </location>
</feature>
<feature type="transmembrane region" description="Helical" evidence="6">
    <location>
        <begin position="138"/>
        <end position="157"/>
    </location>
</feature>
<keyword evidence="5 6" id="KW-0472">Membrane</keyword>
<evidence type="ECO:0000256" key="4">
    <source>
        <dbReference type="ARBA" id="ARBA00022989"/>
    </source>
</evidence>